<evidence type="ECO:0008006" key="5">
    <source>
        <dbReference type="Google" id="ProtNLM"/>
    </source>
</evidence>
<feature type="region of interest" description="Disordered" evidence="1">
    <location>
        <begin position="284"/>
        <end position="305"/>
    </location>
</feature>
<keyword evidence="2" id="KW-1133">Transmembrane helix</keyword>
<evidence type="ECO:0000313" key="3">
    <source>
        <dbReference type="EMBL" id="GAA3064105.1"/>
    </source>
</evidence>
<protein>
    <recommendedName>
        <fullName evidence="5">DUF5129 domain-containing protein</fullName>
    </recommendedName>
</protein>
<dbReference type="EMBL" id="BAAAVT010000009">
    <property type="protein sequence ID" value="GAA3064105.1"/>
    <property type="molecule type" value="Genomic_DNA"/>
</dbReference>
<comment type="caution">
    <text evidence="3">The sequence shown here is derived from an EMBL/GenBank/DDBJ whole genome shotgun (WGS) entry which is preliminary data.</text>
</comment>
<reference evidence="4" key="1">
    <citation type="journal article" date="2019" name="Int. J. Syst. Evol. Microbiol.">
        <title>The Global Catalogue of Microorganisms (GCM) 10K type strain sequencing project: providing services to taxonomists for standard genome sequencing and annotation.</title>
        <authorList>
            <consortium name="The Broad Institute Genomics Platform"/>
            <consortium name="The Broad Institute Genome Sequencing Center for Infectious Disease"/>
            <person name="Wu L."/>
            <person name="Ma J."/>
        </authorList>
    </citation>
    <scope>NUCLEOTIDE SEQUENCE [LARGE SCALE GENOMIC DNA]</scope>
    <source>
        <strain evidence="4">JCM 14309</strain>
    </source>
</reference>
<keyword evidence="2" id="KW-0812">Transmembrane</keyword>
<feature type="transmembrane region" description="Helical" evidence="2">
    <location>
        <begin position="20"/>
        <end position="42"/>
    </location>
</feature>
<name>A0ABP6M1K1_9MICC</name>
<evidence type="ECO:0000313" key="4">
    <source>
        <dbReference type="Proteomes" id="UP001500236"/>
    </source>
</evidence>
<keyword evidence="2" id="KW-0472">Membrane</keyword>
<evidence type="ECO:0000256" key="2">
    <source>
        <dbReference type="SAM" id="Phobius"/>
    </source>
</evidence>
<feature type="transmembrane region" description="Helical" evidence="2">
    <location>
        <begin position="182"/>
        <end position="204"/>
    </location>
</feature>
<accession>A0ABP6M1K1</accession>
<keyword evidence="4" id="KW-1185">Reference proteome</keyword>
<organism evidence="3 4">
    <name type="scientific">Nesterenkonia aethiopica</name>
    <dbReference type="NCBI Taxonomy" id="269144"/>
    <lineage>
        <taxon>Bacteria</taxon>
        <taxon>Bacillati</taxon>
        <taxon>Actinomycetota</taxon>
        <taxon>Actinomycetes</taxon>
        <taxon>Micrococcales</taxon>
        <taxon>Micrococcaceae</taxon>
        <taxon>Nesterenkonia</taxon>
    </lineage>
</organism>
<gene>
    <name evidence="3" type="ORF">GCM10010529_16490</name>
</gene>
<sequence length="908" mass="97860">MTRTSSGDSSFADVIGRLPAWLAPMLALGLAGASVGIGLVGYDRVTTEPEAEVSFIVEDGLPHGITQETVEAAAEDRIASYQPFTVRVVERELDWDEYMNGEIEDADMILSVGDDPEDPDLALADATRVGISGLDSDDRYGVASTVRETFVNNRTIGHGPNAVVGAALTAADMHFDEGGRSAVTWVAAAALPLMAGVALLFVWVRGRGLQRRRLRRFTRAKLRLARVVLELDVLELRFETARAALGSAGDIVATDSLAALETDWDRIRRDSLRLARREQELEHAWLGGPAPRGPSGEPGGRAPAWSDLDQFEQETAELQRRADALAAASELRAGHAGSGSVLDRLALPLLQSVDEVLAQQGRLASLAGEGASQALERLEHARDELLALNQEAATIPARSGDDDGEEGARLVSEHADLLDRWEAAERRIVGACSSLGGALKAHRREGSPGKKELRRDAEERVRRRVLASSGGATDSLAELRASLGLKHGAQGGPMWSAERVLAQLEQAGRPDGDPSGGISEEGWQAVVATVTLLLPVAAGLVSGWAAVDRADVNTAFGRTLEGDQPLAALDVHGDLGAVPEFEEPSDLRPSNQDSLTLEYVRESMARTVEFTEDTALLPDHLELHVALLPADDYISYSARPDHDYRIDIDYWDILDAHARIKEEVGAEDPGVIDAASGEVALGQGILPVWLLDEDTFAVGYTMTGEISSGVDSRLGTYSFRATDLIVSGAGDFEITLGDQVANTMQDLGRAMEYNHQESVKVDTTSLFWLVAVSVWAGAQTLLMIGVAVAEAGRRGIGTRRVRHQLAGLRSRLDELALGLDLSRLDMVAVLGGDSPTGGRAEQADQRLHEAALATAWREVQALERLPRREQRGEDWESRVAHVETLIDTLAARETDVAVRAEELLRTQR</sequence>
<feature type="compositionally biased region" description="Basic and acidic residues" evidence="1">
    <location>
        <begin position="444"/>
        <end position="461"/>
    </location>
</feature>
<proteinExistence type="predicted"/>
<feature type="region of interest" description="Disordered" evidence="1">
    <location>
        <begin position="439"/>
        <end position="467"/>
    </location>
</feature>
<evidence type="ECO:0000256" key="1">
    <source>
        <dbReference type="SAM" id="MobiDB-lite"/>
    </source>
</evidence>
<dbReference type="Proteomes" id="UP001500236">
    <property type="component" value="Unassembled WGS sequence"/>
</dbReference>
<dbReference type="RefSeq" id="WP_344744265.1">
    <property type="nucleotide sequence ID" value="NZ_BAAAVT010000009.1"/>
</dbReference>